<evidence type="ECO:0000313" key="12">
    <source>
        <dbReference type="EMBL" id="KIW71038.1"/>
    </source>
</evidence>
<keyword evidence="8 10" id="KW-0472">Membrane</keyword>
<dbReference type="PANTHER" id="PTHR32361:SF9">
    <property type="entry name" value="FERRIC REDUCTASE TRANSMEMBRANE COMPONENT 3-RELATED"/>
    <property type="match status" value="1"/>
</dbReference>
<keyword evidence="6" id="KW-0560">Oxidoreductase</keyword>
<feature type="transmembrane region" description="Helical" evidence="10">
    <location>
        <begin position="204"/>
        <end position="223"/>
    </location>
</feature>
<keyword evidence="7" id="KW-0406">Ion transport</keyword>
<feature type="transmembrane region" description="Helical" evidence="10">
    <location>
        <begin position="410"/>
        <end position="431"/>
    </location>
</feature>
<dbReference type="CDD" id="cd06186">
    <property type="entry name" value="NOX_Duox_like_FAD_NADP"/>
    <property type="match status" value="1"/>
</dbReference>
<evidence type="ECO:0000256" key="7">
    <source>
        <dbReference type="ARBA" id="ARBA00023065"/>
    </source>
</evidence>
<dbReference type="GO" id="GO:0006879">
    <property type="term" value="P:intracellular iron ion homeostasis"/>
    <property type="evidence" value="ECO:0007669"/>
    <property type="project" value="TreeGrafter"/>
</dbReference>
<dbReference type="GO" id="GO:0000293">
    <property type="term" value="F:ferric-chelate reductase activity"/>
    <property type="evidence" value="ECO:0007669"/>
    <property type="project" value="UniProtKB-ARBA"/>
</dbReference>
<dbReference type="HOGENOM" id="CLU_019268_1_0_1"/>
<dbReference type="EMBL" id="KN846957">
    <property type="protein sequence ID" value="KIW71038.1"/>
    <property type="molecule type" value="Genomic_DNA"/>
</dbReference>
<comment type="similarity">
    <text evidence="2">Belongs to the ferric reductase (FRE) family.</text>
</comment>
<organism evidence="12 13">
    <name type="scientific">Phialophora macrospora</name>
    <dbReference type="NCBI Taxonomy" id="1851006"/>
    <lineage>
        <taxon>Eukaryota</taxon>
        <taxon>Fungi</taxon>
        <taxon>Dikarya</taxon>
        <taxon>Ascomycota</taxon>
        <taxon>Pezizomycotina</taxon>
        <taxon>Eurotiomycetes</taxon>
        <taxon>Chaetothyriomycetidae</taxon>
        <taxon>Chaetothyriales</taxon>
        <taxon>Herpotrichiellaceae</taxon>
        <taxon>Phialophora</taxon>
    </lineage>
</organism>
<name>A0A0D2FRX1_9EURO</name>
<dbReference type="SFLD" id="SFLDG01168">
    <property type="entry name" value="Ferric_reductase_subgroup_(FRE"/>
    <property type="match status" value="1"/>
</dbReference>
<evidence type="ECO:0000256" key="5">
    <source>
        <dbReference type="ARBA" id="ARBA00022989"/>
    </source>
</evidence>
<evidence type="ECO:0000256" key="6">
    <source>
        <dbReference type="ARBA" id="ARBA00023002"/>
    </source>
</evidence>
<protein>
    <recommendedName>
        <fullName evidence="11">FAD-binding FR-type domain-containing protein</fullName>
    </recommendedName>
</protein>
<evidence type="ECO:0000259" key="11">
    <source>
        <dbReference type="PROSITE" id="PS51384"/>
    </source>
</evidence>
<dbReference type="Pfam" id="PF08030">
    <property type="entry name" value="NAD_binding_6"/>
    <property type="match status" value="1"/>
</dbReference>
<evidence type="ECO:0000256" key="10">
    <source>
        <dbReference type="SAM" id="Phobius"/>
    </source>
</evidence>
<dbReference type="InterPro" id="IPR051410">
    <property type="entry name" value="Ferric/Cupric_Reductase"/>
</dbReference>
<dbReference type="Gene3D" id="3.40.50.80">
    <property type="entry name" value="Nucleotide-binding domain of ferredoxin-NADP reductase (FNR) module"/>
    <property type="match status" value="1"/>
</dbReference>
<feature type="transmembrane region" description="Helical" evidence="10">
    <location>
        <begin position="256"/>
        <end position="273"/>
    </location>
</feature>
<dbReference type="InterPro" id="IPR013130">
    <property type="entry name" value="Fe3_Rdtase_TM_dom"/>
</dbReference>
<dbReference type="GO" id="GO:0005886">
    <property type="term" value="C:plasma membrane"/>
    <property type="evidence" value="ECO:0007669"/>
    <property type="project" value="TreeGrafter"/>
</dbReference>
<dbReference type="AlphaFoldDB" id="A0A0D2FRX1"/>
<keyword evidence="4 10" id="KW-0812">Transmembrane</keyword>
<evidence type="ECO:0000256" key="8">
    <source>
        <dbReference type="ARBA" id="ARBA00023136"/>
    </source>
</evidence>
<feature type="transmembrane region" description="Helical" evidence="10">
    <location>
        <begin position="230"/>
        <end position="250"/>
    </location>
</feature>
<dbReference type="PROSITE" id="PS51384">
    <property type="entry name" value="FAD_FR"/>
    <property type="match status" value="1"/>
</dbReference>
<evidence type="ECO:0000256" key="4">
    <source>
        <dbReference type="ARBA" id="ARBA00022692"/>
    </source>
</evidence>
<feature type="transmembrane region" description="Helical" evidence="10">
    <location>
        <begin position="94"/>
        <end position="111"/>
    </location>
</feature>
<keyword evidence="3" id="KW-0813">Transport</keyword>
<sequence>MAYSMTVKLTPEQLDERRRQLTRAGLHAWLSPFVILLATYVYRRWLSGSLSKTLSPRLSSSSSTSRSPARGLRLSLHRVAWILSTTYISEYGSLYIPILGLVYALWLLYLTSRGTGDDYMHITKSFGHVAASQLPFHYLLSVKQAHYSPVTWATGMTHERLNAVHRLFGRIVHLLLAAHAVLYLRFFVSMGFLEKRIKDRDVRLGVLAFWSFNLLGLLSLPVVRRRVYHAVFYRSHVVLSAVVLPVLWFHVPYTRWFIGQAAAIYLLGGVSRARGARKVEGLRCQVMRGGTLTHLIEVKFRVEGDDRLAVAMPGQHVYLVRKDVAGPKTPATIANVERKSKSNAEITLVLRNMGGPGTSYLAALCADSANKGLEEGIRIEGPYGEASEYMPALLGSGPKTKSKSNSNGPILLVAGGIGVTYTLPIYLSLLASPSNHSRRIKFIYLTKTLTEARWVVDLLLGALRTGSVASLDVEIYSTRSIQDPVEKGDLDSAALNSPSLRAKGFKVEDRGQRPDLRETVDEVFTMSPDTPVALDRKSTNAGDGDQAVSVFVCGPPGLSRHIRSLVGRWVWRDGRSVSWYEEVFGFGGN</sequence>
<keyword evidence="5 10" id="KW-1133">Transmembrane helix</keyword>
<reference evidence="12 13" key="1">
    <citation type="submission" date="2015-01" db="EMBL/GenBank/DDBJ databases">
        <title>The Genome Sequence of Capronia semiimmersa CBS27337.</title>
        <authorList>
            <consortium name="The Broad Institute Genomics Platform"/>
            <person name="Cuomo C."/>
            <person name="de Hoog S."/>
            <person name="Gorbushina A."/>
            <person name="Stielow B."/>
            <person name="Teixiera M."/>
            <person name="Abouelleil A."/>
            <person name="Chapman S.B."/>
            <person name="Priest M."/>
            <person name="Young S.K."/>
            <person name="Wortman J."/>
            <person name="Nusbaum C."/>
            <person name="Birren B."/>
        </authorList>
    </citation>
    <scope>NUCLEOTIDE SEQUENCE [LARGE SCALE GENOMIC DNA]</scope>
    <source>
        <strain evidence="12 13">CBS 27337</strain>
    </source>
</reference>
<dbReference type="Pfam" id="PF01794">
    <property type="entry name" value="Ferric_reduct"/>
    <property type="match status" value="1"/>
</dbReference>
<dbReference type="STRING" id="5601.A0A0D2FRX1"/>
<feature type="transmembrane region" description="Helical" evidence="10">
    <location>
        <begin position="171"/>
        <end position="192"/>
    </location>
</feature>
<keyword evidence="9" id="KW-0325">Glycoprotein</keyword>
<evidence type="ECO:0000256" key="2">
    <source>
        <dbReference type="ARBA" id="ARBA00006278"/>
    </source>
</evidence>
<dbReference type="InterPro" id="IPR017927">
    <property type="entry name" value="FAD-bd_FR_type"/>
</dbReference>
<accession>A0A0D2FRX1</accession>
<dbReference type="GO" id="GO:0006826">
    <property type="term" value="P:iron ion transport"/>
    <property type="evidence" value="ECO:0007669"/>
    <property type="project" value="TreeGrafter"/>
</dbReference>
<dbReference type="PANTHER" id="PTHR32361">
    <property type="entry name" value="FERRIC/CUPRIC REDUCTASE TRANSMEMBRANE COMPONENT"/>
    <property type="match status" value="1"/>
</dbReference>
<comment type="subcellular location">
    <subcellularLocation>
        <location evidence="1">Membrane</location>
        <topology evidence="1">Multi-pass membrane protein</topology>
    </subcellularLocation>
</comment>
<dbReference type="SUPFAM" id="SSF52343">
    <property type="entry name" value="Ferredoxin reductase-like, C-terminal NADP-linked domain"/>
    <property type="match status" value="1"/>
</dbReference>
<proteinExistence type="inferred from homology"/>
<evidence type="ECO:0000256" key="1">
    <source>
        <dbReference type="ARBA" id="ARBA00004141"/>
    </source>
</evidence>
<evidence type="ECO:0000256" key="3">
    <source>
        <dbReference type="ARBA" id="ARBA00022448"/>
    </source>
</evidence>
<dbReference type="GO" id="GO:0015677">
    <property type="term" value="P:copper ion import"/>
    <property type="evidence" value="ECO:0007669"/>
    <property type="project" value="TreeGrafter"/>
</dbReference>
<feature type="transmembrane region" description="Helical" evidence="10">
    <location>
        <begin position="21"/>
        <end position="42"/>
    </location>
</feature>
<evidence type="ECO:0000256" key="9">
    <source>
        <dbReference type="ARBA" id="ARBA00023180"/>
    </source>
</evidence>
<evidence type="ECO:0000313" key="13">
    <source>
        <dbReference type="Proteomes" id="UP000054266"/>
    </source>
</evidence>
<keyword evidence="13" id="KW-1185">Reference proteome</keyword>
<dbReference type="InterPro" id="IPR013121">
    <property type="entry name" value="Fe_red_NAD-bd_6"/>
</dbReference>
<dbReference type="InterPro" id="IPR039261">
    <property type="entry name" value="FNR_nucleotide-bd"/>
</dbReference>
<dbReference type="Proteomes" id="UP000054266">
    <property type="component" value="Unassembled WGS sequence"/>
</dbReference>
<gene>
    <name evidence="12" type="ORF">PV04_03254</name>
</gene>
<feature type="domain" description="FAD-binding FR-type" evidence="11">
    <location>
        <begin position="274"/>
        <end position="389"/>
    </location>
</feature>